<evidence type="ECO:0000256" key="1">
    <source>
        <dbReference type="ARBA" id="ARBA00001941"/>
    </source>
</evidence>
<evidence type="ECO:0000256" key="8">
    <source>
        <dbReference type="PROSITE-ProRule" id="PRU00261"/>
    </source>
</evidence>
<name>A0A8K0X2B9_9PEZI</name>
<comment type="caution">
    <text evidence="8">Lacks conserved residue(s) required for the propagation of feature annotation.</text>
</comment>
<dbReference type="Gene3D" id="3.30.60.10">
    <property type="entry name" value="Endochitinase-like"/>
    <property type="match status" value="3"/>
</dbReference>
<evidence type="ECO:0008006" key="14">
    <source>
        <dbReference type="Google" id="ProtNLM"/>
    </source>
</evidence>
<feature type="domain" description="Chitin-binding type-1" evidence="10">
    <location>
        <begin position="475"/>
        <end position="521"/>
    </location>
</feature>
<dbReference type="InterPro" id="IPR011330">
    <property type="entry name" value="Glyco_hydro/deAcase_b/a-brl"/>
</dbReference>
<proteinExistence type="predicted"/>
<keyword evidence="13" id="KW-1185">Reference proteome</keyword>
<protein>
    <recommendedName>
        <fullName evidence="14">Chitin deacetylase</fullName>
    </recommendedName>
</protein>
<dbReference type="SUPFAM" id="SSF57016">
    <property type="entry name" value="Plant lectins/antimicrobial peptides"/>
    <property type="match status" value="3"/>
</dbReference>
<dbReference type="CDD" id="cd11618">
    <property type="entry name" value="ChtBD1_1"/>
    <property type="match status" value="2"/>
</dbReference>
<evidence type="ECO:0000256" key="5">
    <source>
        <dbReference type="ARBA" id="ARBA00022801"/>
    </source>
</evidence>
<evidence type="ECO:0000313" key="12">
    <source>
        <dbReference type="EMBL" id="KAH7361496.1"/>
    </source>
</evidence>
<dbReference type="PANTHER" id="PTHR46471">
    <property type="entry name" value="CHITIN DEACETYLASE"/>
    <property type="match status" value="1"/>
</dbReference>
<dbReference type="InterPro" id="IPR001002">
    <property type="entry name" value="Chitin-bd_1"/>
</dbReference>
<feature type="disulfide bond" evidence="8">
    <location>
        <begin position="153"/>
        <end position="167"/>
    </location>
</feature>
<dbReference type="Proteomes" id="UP000813385">
    <property type="component" value="Unassembled WGS sequence"/>
</dbReference>
<evidence type="ECO:0000256" key="2">
    <source>
        <dbReference type="ARBA" id="ARBA00022669"/>
    </source>
</evidence>
<dbReference type="CDD" id="cd00035">
    <property type="entry name" value="ChtBD1"/>
    <property type="match status" value="1"/>
</dbReference>
<keyword evidence="3" id="KW-0479">Metal-binding</keyword>
<comment type="cofactor">
    <cofactor evidence="1">
        <name>Co(2+)</name>
        <dbReference type="ChEBI" id="CHEBI:48828"/>
    </cofactor>
</comment>
<dbReference type="PROSITE" id="PS50941">
    <property type="entry name" value="CHIT_BIND_I_2"/>
    <property type="match status" value="3"/>
</dbReference>
<evidence type="ECO:0000256" key="9">
    <source>
        <dbReference type="SAM" id="MobiDB-lite"/>
    </source>
</evidence>
<dbReference type="CDD" id="cd10951">
    <property type="entry name" value="CE4_ClCDA_like"/>
    <property type="match status" value="1"/>
</dbReference>
<dbReference type="SUPFAM" id="SSF88713">
    <property type="entry name" value="Glycoside hydrolase/deacetylase"/>
    <property type="match status" value="1"/>
</dbReference>
<dbReference type="GO" id="GO:0046872">
    <property type="term" value="F:metal ion binding"/>
    <property type="evidence" value="ECO:0007669"/>
    <property type="project" value="UniProtKB-KW"/>
</dbReference>
<dbReference type="InterPro" id="IPR002509">
    <property type="entry name" value="NODB_dom"/>
</dbReference>
<dbReference type="Pfam" id="PF01522">
    <property type="entry name" value="Polysacc_deac_1"/>
    <property type="match status" value="1"/>
</dbReference>
<dbReference type="GO" id="GO:0008061">
    <property type="term" value="F:chitin binding"/>
    <property type="evidence" value="ECO:0007669"/>
    <property type="project" value="UniProtKB-UniRule"/>
</dbReference>
<dbReference type="GO" id="GO:0016810">
    <property type="term" value="F:hydrolase activity, acting on carbon-nitrogen (but not peptide) bonds"/>
    <property type="evidence" value="ECO:0007669"/>
    <property type="project" value="InterPro"/>
</dbReference>
<dbReference type="InterPro" id="IPR036861">
    <property type="entry name" value="Endochitinase-like_sf"/>
</dbReference>
<keyword evidence="2 8" id="KW-0147">Chitin-binding</keyword>
<dbReference type="PROSITE" id="PS51677">
    <property type="entry name" value="NODB"/>
    <property type="match status" value="1"/>
</dbReference>
<dbReference type="GO" id="GO:0005975">
    <property type="term" value="P:carbohydrate metabolic process"/>
    <property type="evidence" value="ECO:0007669"/>
    <property type="project" value="InterPro"/>
</dbReference>
<keyword evidence="5" id="KW-0378">Hydrolase</keyword>
<dbReference type="OrthoDB" id="407355at2759"/>
<keyword evidence="7" id="KW-0170">Cobalt</keyword>
<feature type="domain" description="NodB homology" evidence="11">
    <location>
        <begin position="215"/>
        <end position="411"/>
    </location>
</feature>
<evidence type="ECO:0000256" key="3">
    <source>
        <dbReference type="ARBA" id="ARBA00022723"/>
    </source>
</evidence>
<comment type="caution">
    <text evidence="12">The sequence shown here is derived from an EMBL/GenBank/DDBJ whole genome shotgun (WGS) entry which is preliminary data.</text>
</comment>
<gene>
    <name evidence="12" type="ORF">B0T11DRAFT_310593</name>
</gene>
<dbReference type="EMBL" id="JAGPXD010000003">
    <property type="protein sequence ID" value="KAH7361496.1"/>
    <property type="molecule type" value="Genomic_DNA"/>
</dbReference>
<accession>A0A8K0X2B9</accession>
<feature type="domain" description="Chitin-binding type-1" evidence="10">
    <location>
        <begin position="138"/>
        <end position="182"/>
    </location>
</feature>
<feature type="disulfide bond" evidence="8">
    <location>
        <begin position="550"/>
        <end position="564"/>
    </location>
</feature>
<keyword evidence="4" id="KW-0732">Signal</keyword>
<evidence type="ECO:0000259" key="10">
    <source>
        <dbReference type="PROSITE" id="PS50941"/>
    </source>
</evidence>
<evidence type="ECO:0000259" key="11">
    <source>
        <dbReference type="PROSITE" id="PS51677"/>
    </source>
</evidence>
<dbReference type="Pfam" id="PF00187">
    <property type="entry name" value="Chitin_bind_1"/>
    <property type="match status" value="1"/>
</dbReference>
<dbReference type="AlphaFoldDB" id="A0A8K0X2B9"/>
<feature type="disulfide bond" evidence="8">
    <location>
        <begin position="148"/>
        <end position="160"/>
    </location>
</feature>
<feature type="compositionally biased region" description="Low complexity" evidence="9">
    <location>
        <begin position="448"/>
        <end position="459"/>
    </location>
</feature>
<evidence type="ECO:0000256" key="4">
    <source>
        <dbReference type="ARBA" id="ARBA00022729"/>
    </source>
</evidence>
<feature type="region of interest" description="Disordered" evidence="9">
    <location>
        <begin position="446"/>
        <end position="471"/>
    </location>
</feature>
<feature type="domain" description="Chitin-binding type-1" evidence="10">
    <location>
        <begin position="531"/>
        <end position="576"/>
    </location>
</feature>
<evidence type="ECO:0000256" key="6">
    <source>
        <dbReference type="ARBA" id="ARBA00023277"/>
    </source>
</evidence>
<keyword evidence="8" id="KW-1015">Disulfide bond</keyword>
<feature type="disulfide bond" evidence="8">
    <location>
        <begin position="494"/>
        <end position="508"/>
    </location>
</feature>
<keyword evidence="6" id="KW-0119">Carbohydrate metabolism</keyword>
<evidence type="ECO:0000256" key="7">
    <source>
        <dbReference type="ARBA" id="ARBA00023285"/>
    </source>
</evidence>
<reference evidence="12" key="1">
    <citation type="journal article" date="2021" name="Nat. Commun.">
        <title>Genetic determinants of endophytism in the Arabidopsis root mycobiome.</title>
        <authorList>
            <person name="Mesny F."/>
            <person name="Miyauchi S."/>
            <person name="Thiergart T."/>
            <person name="Pickel B."/>
            <person name="Atanasova L."/>
            <person name="Karlsson M."/>
            <person name="Huettel B."/>
            <person name="Barry K.W."/>
            <person name="Haridas S."/>
            <person name="Chen C."/>
            <person name="Bauer D."/>
            <person name="Andreopoulos W."/>
            <person name="Pangilinan J."/>
            <person name="LaButti K."/>
            <person name="Riley R."/>
            <person name="Lipzen A."/>
            <person name="Clum A."/>
            <person name="Drula E."/>
            <person name="Henrissat B."/>
            <person name="Kohler A."/>
            <person name="Grigoriev I.V."/>
            <person name="Martin F.M."/>
            <person name="Hacquard S."/>
        </authorList>
    </citation>
    <scope>NUCLEOTIDE SEQUENCE</scope>
    <source>
        <strain evidence="12">MPI-CAGE-AT-0016</strain>
    </source>
</reference>
<sequence>MARGHDVDGQDSIVAVDRHVREMASGPDVQPHVVLAVTTGDSETTHHRGAAAGTLWSVSCPSGMGSRCPYMVAPTRRDSEGRLWCVRDLCCWVSMPGKDEPMGLMDRGTTAGLPEGAQVLGPRSTAWAASANSPLRKRAECGPGIGSCPPGKCCSEAGWCGNSKAHCGGSACQIDFSDSCDTFFPPPGPSTDNIPRPQIGNVAYGEILTDCLEPGLMALTFDDGPFSYTSQILDILDEYQVKATFFIAGNNKGKGRIDDDGTAWPGILARIHDSGHHIASHTWTHRDLNKVNSTIRRSEMGFNERAFRDLFGWIPTYMRPPYLECAADTGCQGLMDSLGYHIVSTNIDTKDYLYDAPELIQTARQRFVGSLAADSSQASYIVLAHDVHLQTVVNLTPFMIEEARSRGYRLVTVGECLGDPPENWYRAAPGRVTSTRATVSATDPDVYSAASSSSSSAPTGAPPPTPSLGGIVSPDQTCGGETGYTCLGSKHGDCCSWYGFCGSRKEYCGTGCDGRFGTCLPKSPWVSDTTNGLCGEAFQASCGNYGDKTCCSKYGYCGNTSSHCGAGCQAAFGKCH</sequence>
<dbReference type="PANTHER" id="PTHR46471:SF2">
    <property type="entry name" value="CHITIN DEACETYLASE-RELATED"/>
    <property type="match status" value="1"/>
</dbReference>
<evidence type="ECO:0000313" key="13">
    <source>
        <dbReference type="Proteomes" id="UP000813385"/>
    </source>
</evidence>
<dbReference type="SMART" id="SM00270">
    <property type="entry name" value="ChtBD1"/>
    <property type="match status" value="3"/>
</dbReference>
<dbReference type="Gene3D" id="3.20.20.370">
    <property type="entry name" value="Glycoside hydrolase/deacetylase"/>
    <property type="match status" value="1"/>
</dbReference>
<organism evidence="12 13">
    <name type="scientific">Plectosphaerella cucumerina</name>
    <dbReference type="NCBI Taxonomy" id="40658"/>
    <lineage>
        <taxon>Eukaryota</taxon>
        <taxon>Fungi</taxon>
        <taxon>Dikarya</taxon>
        <taxon>Ascomycota</taxon>
        <taxon>Pezizomycotina</taxon>
        <taxon>Sordariomycetes</taxon>
        <taxon>Hypocreomycetidae</taxon>
        <taxon>Glomerellales</taxon>
        <taxon>Plectosphaerellaceae</taxon>
        <taxon>Plectosphaerella</taxon>
    </lineage>
</organism>